<evidence type="ECO:0000256" key="2">
    <source>
        <dbReference type="ARBA" id="ARBA00022723"/>
    </source>
</evidence>
<dbReference type="GO" id="GO:0050480">
    <property type="term" value="F:imidazolonepropionase activity"/>
    <property type="evidence" value="ECO:0007669"/>
    <property type="project" value="UniProtKB-UniRule"/>
</dbReference>
<keyword evidence="7" id="KW-0963">Cytoplasm</keyword>
<keyword evidence="3 7" id="KW-0378">Hydrolase</keyword>
<feature type="binding site" evidence="7">
    <location>
        <position position="86"/>
    </location>
    <ligand>
        <name>Fe(3+)</name>
        <dbReference type="ChEBI" id="CHEBI:29034"/>
    </ligand>
</feature>
<feature type="binding site" evidence="7">
    <location>
        <position position="88"/>
    </location>
    <ligand>
        <name>Zn(2+)</name>
        <dbReference type="ChEBI" id="CHEBI:29105"/>
    </ligand>
</feature>
<feature type="binding site" evidence="7">
    <location>
        <position position="259"/>
    </location>
    <ligand>
        <name>4-imidazolone-5-propanoate</name>
        <dbReference type="ChEBI" id="CHEBI:77893"/>
    </ligand>
</feature>
<dbReference type="STRING" id="1120919.GCA_000429165_02044"/>
<evidence type="ECO:0000313" key="9">
    <source>
        <dbReference type="EMBL" id="GEN59347.1"/>
    </source>
</evidence>
<dbReference type="GO" id="GO:0008270">
    <property type="term" value="F:zinc ion binding"/>
    <property type="evidence" value="ECO:0007669"/>
    <property type="project" value="UniProtKB-UniRule"/>
</dbReference>
<dbReference type="NCBIfam" id="TIGR01224">
    <property type="entry name" value="hutI"/>
    <property type="match status" value="1"/>
</dbReference>
<feature type="domain" description="Amidohydrolase-related" evidence="8">
    <location>
        <begin position="77"/>
        <end position="398"/>
    </location>
</feature>
<dbReference type="HAMAP" id="MF_00372">
    <property type="entry name" value="HutI"/>
    <property type="match status" value="1"/>
</dbReference>
<feature type="binding site" evidence="7">
    <location>
        <position position="158"/>
    </location>
    <ligand>
        <name>4-imidazolone-5-propanoate</name>
        <dbReference type="ChEBI" id="CHEBI:77893"/>
    </ligand>
</feature>
<dbReference type="SUPFAM" id="SSF51338">
    <property type="entry name" value="Composite domain of metallo-dependent hydrolases"/>
    <property type="match status" value="1"/>
</dbReference>
<comment type="function">
    <text evidence="7">Catalyzes the hydrolytic cleavage of the carbon-nitrogen bond in imidazolone-5-propanoate to yield N-formimidoyl-L-glutamate. It is the third step in the universal histidine degradation pathway.</text>
</comment>
<gene>
    <name evidence="7 9" type="primary">hutI</name>
    <name evidence="9" type="ORF">ANI02nite_12310</name>
</gene>
<accession>A0A511X8S0</accession>
<keyword evidence="6 7" id="KW-0408">Iron</keyword>
<feature type="binding site" evidence="7">
    <location>
        <position position="336"/>
    </location>
    <ligand>
        <name>4-imidazolone-5-propanoate</name>
        <dbReference type="ChEBI" id="CHEBI:77893"/>
    </ligand>
</feature>
<dbReference type="RefSeq" id="WP_026397969.1">
    <property type="nucleotide sequence ID" value="NZ_AUBI01000006.1"/>
</dbReference>
<comment type="pathway">
    <text evidence="7">Amino-acid degradation; L-histidine degradation into L-glutamate; N-formimidoyl-L-glutamate from L-histidine: step 3/3.</text>
</comment>
<comment type="similarity">
    <text evidence="7">Belongs to the metallo-dependent hydrolases superfamily. HutI family.</text>
</comment>
<comment type="cofactor">
    <cofactor evidence="7">
        <name>Zn(2+)</name>
        <dbReference type="ChEBI" id="CHEBI:29105"/>
    </cofactor>
    <cofactor evidence="7">
        <name>Fe(3+)</name>
        <dbReference type="ChEBI" id="CHEBI:29034"/>
    </cofactor>
    <text evidence="7">Binds 1 zinc or iron ion per subunit.</text>
</comment>
<keyword evidence="4 7" id="KW-0369">Histidine metabolism</keyword>
<dbReference type="OrthoDB" id="9776455at2"/>
<dbReference type="InterPro" id="IPR032466">
    <property type="entry name" value="Metal_Hydrolase"/>
</dbReference>
<evidence type="ECO:0000256" key="7">
    <source>
        <dbReference type="HAMAP-Rule" id="MF_00372"/>
    </source>
</evidence>
<evidence type="ECO:0000256" key="6">
    <source>
        <dbReference type="ARBA" id="ARBA00023004"/>
    </source>
</evidence>
<feature type="binding site" evidence="7">
    <location>
        <position position="191"/>
    </location>
    <ligand>
        <name>4-imidazolone-5-propanoate</name>
        <dbReference type="ChEBI" id="CHEBI:77893"/>
    </ligand>
</feature>
<organism evidence="9 10">
    <name type="scientific">Acetobacter nitrogenifigens DSM 23921 = NBRC 105050</name>
    <dbReference type="NCBI Taxonomy" id="1120919"/>
    <lineage>
        <taxon>Bacteria</taxon>
        <taxon>Pseudomonadati</taxon>
        <taxon>Pseudomonadota</taxon>
        <taxon>Alphaproteobacteria</taxon>
        <taxon>Acetobacterales</taxon>
        <taxon>Acetobacteraceae</taxon>
        <taxon>Acetobacter</taxon>
    </lineage>
</organism>
<dbReference type="GO" id="GO:0019556">
    <property type="term" value="P:L-histidine catabolic process to glutamate and formamide"/>
    <property type="evidence" value="ECO:0007669"/>
    <property type="project" value="UniProtKB-UniRule"/>
</dbReference>
<evidence type="ECO:0000313" key="10">
    <source>
        <dbReference type="Proteomes" id="UP000321635"/>
    </source>
</evidence>
<feature type="binding site" evidence="7">
    <location>
        <position position="333"/>
    </location>
    <ligand>
        <name>N-formimidoyl-L-glutamate</name>
        <dbReference type="ChEBI" id="CHEBI:58928"/>
    </ligand>
</feature>
<feature type="binding site" evidence="7">
    <location>
        <position position="331"/>
    </location>
    <ligand>
        <name>Fe(3+)</name>
        <dbReference type="ChEBI" id="CHEBI:29034"/>
    </ligand>
</feature>
<keyword evidence="5 7" id="KW-0862">Zinc</keyword>
<dbReference type="Pfam" id="PF01979">
    <property type="entry name" value="Amidohydro_1"/>
    <property type="match status" value="1"/>
</dbReference>
<feature type="binding site" evidence="7">
    <location>
        <position position="335"/>
    </location>
    <ligand>
        <name>N-formimidoyl-L-glutamate</name>
        <dbReference type="ChEBI" id="CHEBI:58928"/>
    </ligand>
</feature>
<dbReference type="PANTHER" id="PTHR42752:SF1">
    <property type="entry name" value="IMIDAZOLONEPROPIONASE-RELATED"/>
    <property type="match status" value="1"/>
</dbReference>
<feature type="binding site" evidence="7">
    <location>
        <position position="256"/>
    </location>
    <ligand>
        <name>Zn(2+)</name>
        <dbReference type="ChEBI" id="CHEBI:29105"/>
    </ligand>
</feature>
<evidence type="ECO:0000259" key="8">
    <source>
        <dbReference type="Pfam" id="PF01979"/>
    </source>
</evidence>
<evidence type="ECO:0000256" key="1">
    <source>
        <dbReference type="ARBA" id="ARBA00012864"/>
    </source>
</evidence>
<dbReference type="AlphaFoldDB" id="A0A511X8S0"/>
<dbReference type="Gene3D" id="3.20.20.140">
    <property type="entry name" value="Metal-dependent hydrolases"/>
    <property type="match status" value="1"/>
</dbReference>
<evidence type="ECO:0000256" key="4">
    <source>
        <dbReference type="ARBA" id="ARBA00022808"/>
    </source>
</evidence>
<dbReference type="SUPFAM" id="SSF51556">
    <property type="entry name" value="Metallo-dependent hydrolases"/>
    <property type="match status" value="1"/>
</dbReference>
<dbReference type="EMBL" id="BJYF01000006">
    <property type="protein sequence ID" value="GEN59347.1"/>
    <property type="molecule type" value="Genomic_DNA"/>
</dbReference>
<proteinExistence type="inferred from homology"/>
<keyword evidence="10" id="KW-1185">Reference proteome</keyword>
<feature type="binding site" evidence="7">
    <location>
        <position position="256"/>
    </location>
    <ligand>
        <name>Fe(3+)</name>
        <dbReference type="ChEBI" id="CHEBI:29034"/>
    </ligand>
</feature>
<feature type="binding site" evidence="7">
    <location>
        <position position="88"/>
    </location>
    <ligand>
        <name>Fe(3+)</name>
        <dbReference type="ChEBI" id="CHEBI:29034"/>
    </ligand>
</feature>
<dbReference type="Gene3D" id="2.30.40.10">
    <property type="entry name" value="Urease, subunit C, domain 1"/>
    <property type="match status" value="1"/>
</dbReference>
<comment type="catalytic activity">
    <reaction evidence="7">
        <text>4-imidazolone-5-propanoate + H2O = N-formimidoyl-L-glutamate</text>
        <dbReference type="Rhea" id="RHEA:23660"/>
        <dbReference type="ChEBI" id="CHEBI:15377"/>
        <dbReference type="ChEBI" id="CHEBI:58928"/>
        <dbReference type="ChEBI" id="CHEBI:77893"/>
        <dbReference type="EC" id="3.5.2.7"/>
    </reaction>
</comment>
<dbReference type="FunFam" id="3.20.20.140:FF:000007">
    <property type="entry name" value="Imidazolonepropionase"/>
    <property type="match status" value="1"/>
</dbReference>
<evidence type="ECO:0000256" key="5">
    <source>
        <dbReference type="ARBA" id="ARBA00022833"/>
    </source>
</evidence>
<feature type="binding site" evidence="7">
    <location>
        <position position="331"/>
    </location>
    <ligand>
        <name>Zn(2+)</name>
        <dbReference type="ChEBI" id="CHEBI:29105"/>
    </ligand>
</feature>
<dbReference type="GO" id="GO:0019557">
    <property type="term" value="P:L-histidine catabolic process to glutamate and formate"/>
    <property type="evidence" value="ECO:0007669"/>
    <property type="project" value="UniProtKB-UniPathway"/>
</dbReference>
<protein>
    <recommendedName>
        <fullName evidence="1 7">Imidazolonepropionase</fullName>
        <ecNumber evidence="1 7">3.5.2.7</ecNumber>
    </recommendedName>
    <alternativeName>
        <fullName evidence="7">Imidazolone-5-propionate hydrolase</fullName>
    </alternativeName>
</protein>
<dbReference type="InterPro" id="IPR006680">
    <property type="entry name" value="Amidohydro-rel"/>
</dbReference>
<dbReference type="UniPathway" id="UPA00379">
    <property type="reaction ID" value="UER00551"/>
</dbReference>
<dbReference type="PANTHER" id="PTHR42752">
    <property type="entry name" value="IMIDAZOLONEPROPIONASE"/>
    <property type="match status" value="1"/>
</dbReference>
<dbReference type="InterPro" id="IPR011059">
    <property type="entry name" value="Metal-dep_hydrolase_composite"/>
</dbReference>
<keyword evidence="2 7" id="KW-0479">Metal-binding</keyword>
<dbReference type="InterPro" id="IPR005920">
    <property type="entry name" value="HutI"/>
</dbReference>
<feature type="binding site" evidence="7">
    <location>
        <position position="158"/>
    </location>
    <ligand>
        <name>N-formimidoyl-L-glutamate</name>
        <dbReference type="ChEBI" id="CHEBI:58928"/>
    </ligand>
</feature>
<feature type="binding site" evidence="7">
    <location>
        <position position="86"/>
    </location>
    <ligand>
        <name>Zn(2+)</name>
        <dbReference type="ChEBI" id="CHEBI:29105"/>
    </ligand>
</feature>
<comment type="caution">
    <text evidence="9">The sequence shown here is derived from an EMBL/GenBank/DDBJ whole genome shotgun (WGS) entry which is preliminary data.</text>
</comment>
<feature type="binding site" evidence="7">
    <location>
        <position position="95"/>
    </location>
    <ligand>
        <name>4-imidazolone-5-propanoate</name>
        <dbReference type="ChEBI" id="CHEBI:77893"/>
    </ligand>
</feature>
<dbReference type="GO" id="GO:0005737">
    <property type="term" value="C:cytoplasm"/>
    <property type="evidence" value="ECO:0007669"/>
    <property type="project" value="UniProtKB-SubCell"/>
</dbReference>
<dbReference type="Proteomes" id="UP000321635">
    <property type="component" value="Unassembled WGS sequence"/>
</dbReference>
<evidence type="ECO:0000256" key="3">
    <source>
        <dbReference type="ARBA" id="ARBA00022801"/>
    </source>
</evidence>
<sequence length="421" mass="44837">MWDRLWIGVHLATLDPTATQDAYGCIRDGAIASRDGRIVWLGRRQDLPDAPESLAREVITCSAGIHAADPVGARMPWVTPGLIDAHTHLVFAGDRSAEFERRLNGVSYEEIARAGGGIAATVRATRAANEEELLEIALRRAQAMIAAGTTTIEIKSGYGLTLADEVKQLRVARAVGERLPVRVHTTFLGAHALPPEFAGRQDDYVTHLIEDMLPEIARLGLADSVDAFCESIAFTAPQVDRLFAAARELGLPVRLHADQLSDGGGASLAAKYRALSADHVEYVGEEGAAALAEAGTVAMLLPGAFYFIRETQAPPVDLFRRYGVLMGLATDCNPGTSPLSSLTATMNLASVLFRLTPEEALKAVTRIAAQALGMCGDIGVLSTGSFADFVLWDVTGPHELSYWIGGVTPIARVFGGVPDGV</sequence>
<name>A0A511X8S0_9PROT</name>
<dbReference type="GO" id="GO:0005506">
    <property type="term" value="F:iron ion binding"/>
    <property type="evidence" value="ECO:0007669"/>
    <property type="project" value="UniProtKB-UniRule"/>
</dbReference>
<comment type="subcellular location">
    <subcellularLocation>
        <location evidence="7">Cytoplasm</location>
    </subcellularLocation>
</comment>
<dbReference type="EC" id="3.5.2.7" evidence="1 7"/>
<reference evidence="9 10" key="1">
    <citation type="submission" date="2019-07" db="EMBL/GenBank/DDBJ databases">
        <title>Whole genome shotgun sequence of Acetobacter nitrogenifigens NBRC 105050.</title>
        <authorList>
            <person name="Hosoyama A."/>
            <person name="Uohara A."/>
            <person name="Ohji S."/>
            <person name="Ichikawa N."/>
        </authorList>
    </citation>
    <scope>NUCLEOTIDE SEQUENCE [LARGE SCALE GENOMIC DNA]</scope>
    <source>
        <strain evidence="9 10">NBRC 105050</strain>
    </source>
</reference>